<dbReference type="RefSeq" id="WP_101823202.1">
    <property type="nucleotide sequence ID" value="NZ_PJZH01000003.1"/>
</dbReference>
<sequence>MKRIGVILCGQNFSDKNEIQEAKLVLNALEKWGAAAVFLTFLQAQNDDNEGFYKGVAEDEKRGLTPLTGLTSYPLSDISEIEKFMPEALIILSAKSVPVYFKTKENSDEMPPESAGYMDLLKKIHKENITIGLVEKSAILAPLLVGGPVRVTLGNDPDSAELIEELGGEAVICPADDIVIDDEQHIMTTPGFLAGGTVEEISQGIDKLVTRILGE</sequence>
<dbReference type="Gene3D" id="3.40.50.880">
    <property type="match status" value="1"/>
</dbReference>
<keyword evidence="2" id="KW-1185">Reference proteome</keyword>
<gene>
    <name evidence="1" type="ORF">CYR32_04905</name>
</gene>
<accession>A0A2N5E8V7</accession>
<evidence type="ECO:0000313" key="1">
    <source>
        <dbReference type="EMBL" id="PLR38342.1"/>
    </source>
</evidence>
<organism evidence="1 2">
    <name type="scientific">Chimaeribacter coloradensis</name>
    <dbReference type="NCBI Taxonomy" id="2060068"/>
    <lineage>
        <taxon>Bacteria</taxon>
        <taxon>Pseudomonadati</taxon>
        <taxon>Pseudomonadota</taxon>
        <taxon>Gammaproteobacteria</taxon>
        <taxon>Enterobacterales</taxon>
        <taxon>Yersiniaceae</taxon>
        <taxon>Chimaeribacter</taxon>
    </lineage>
</organism>
<protein>
    <recommendedName>
        <fullName evidence="3">Isoprenoid biosynthesis protein ElbB</fullName>
    </recommendedName>
</protein>
<dbReference type="PANTHER" id="PTHR10224:SF12">
    <property type="entry name" value="GLYOXALASE ELBB"/>
    <property type="match status" value="1"/>
</dbReference>
<dbReference type="SUPFAM" id="SSF52317">
    <property type="entry name" value="Class I glutamine amidotransferase-like"/>
    <property type="match status" value="1"/>
</dbReference>
<dbReference type="PANTHER" id="PTHR10224">
    <property type="entry name" value="ES1 PROTEIN HOMOLOG, MITOCHONDRIAL"/>
    <property type="match status" value="1"/>
</dbReference>
<evidence type="ECO:0000313" key="2">
    <source>
        <dbReference type="Proteomes" id="UP000234503"/>
    </source>
</evidence>
<dbReference type="Proteomes" id="UP000234503">
    <property type="component" value="Unassembled WGS sequence"/>
</dbReference>
<dbReference type="OrthoDB" id="5605062at2"/>
<name>A0A2N5E8V7_9GAMM</name>
<evidence type="ECO:0008006" key="3">
    <source>
        <dbReference type="Google" id="ProtNLM"/>
    </source>
</evidence>
<dbReference type="AlphaFoldDB" id="A0A2N5E8V7"/>
<dbReference type="InterPro" id="IPR029062">
    <property type="entry name" value="Class_I_gatase-like"/>
</dbReference>
<reference evidence="1 2" key="1">
    <citation type="submission" date="2017-12" db="EMBL/GenBank/DDBJ databases">
        <title>Characterization of six clinical isolates of Enterochimera gen. nov., a novel genus of the Yersiniaciae family and the three species Enterochimera arupensis sp. nov., Enterochimera coloradensis sp. nov, and Enterochimera californica sp. nov.</title>
        <authorList>
            <person name="Rossi A."/>
            <person name="Fisher M."/>
        </authorList>
    </citation>
    <scope>NUCLEOTIDE SEQUENCE [LARGE SCALE GENOMIC DNA]</scope>
    <source>
        <strain evidence="2">2016-Iso4</strain>
    </source>
</reference>
<dbReference type="EMBL" id="PJZH01000003">
    <property type="protein sequence ID" value="PLR38342.1"/>
    <property type="molecule type" value="Genomic_DNA"/>
</dbReference>
<proteinExistence type="predicted"/>
<comment type="caution">
    <text evidence="1">The sequence shown here is derived from an EMBL/GenBank/DDBJ whole genome shotgun (WGS) entry which is preliminary data.</text>
</comment>